<keyword evidence="2" id="KW-0012">Acyltransferase</keyword>
<evidence type="ECO:0000256" key="1">
    <source>
        <dbReference type="ARBA" id="ARBA00022679"/>
    </source>
</evidence>
<evidence type="ECO:0000256" key="2">
    <source>
        <dbReference type="ARBA" id="ARBA00023315"/>
    </source>
</evidence>
<keyword evidence="5" id="KW-1185">Reference proteome</keyword>
<dbReference type="Pfam" id="PF24553">
    <property type="entry name" value="Rv0428c_C"/>
    <property type="match status" value="1"/>
</dbReference>
<dbReference type="PANTHER" id="PTHR43420">
    <property type="entry name" value="ACETYLTRANSFERASE"/>
    <property type="match status" value="1"/>
</dbReference>
<protein>
    <submittedName>
        <fullName evidence="4">GCN5-related N-acetyltransferase</fullName>
    </submittedName>
</protein>
<gene>
    <name evidence="4" type="ordered locus">Snas_2559</name>
</gene>
<evidence type="ECO:0000259" key="3">
    <source>
        <dbReference type="PROSITE" id="PS51186"/>
    </source>
</evidence>
<accession>D3Q664</accession>
<dbReference type="RefSeq" id="WP_013017810.1">
    <property type="nucleotide sequence ID" value="NC_013947.1"/>
</dbReference>
<dbReference type="PROSITE" id="PS51186">
    <property type="entry name" value="GNAT"/>
    <property type="match status" value="1"/>
</dbReference>
<dbReference type="Proteomes" id="UP000000844">
    <property type="component" value="Chromosome"/>
</dbReference>
<dbReference type="eggNOG" id="COG0456">
    <property type="taxonomic scope" value="Bacteria"/>
</dbReference>
<dbReference type="InterPro" id="IPR056935">
    <property type="entry name" value="Rv0428c-like_C"/>
</dbReference>
<dbReference type="InterPro" id="IPR016181">
    <property type="entry name" value="Acyl_CoA_acyltransferase"/>
</dbReference>
<dbReference type="EMBL" id="CP001778">
    <property type="protein sequence ID" value="ADD42239.1"/>
    <property type="molecule type" value="Genomic_DNA"/>
</dbReference>
<dbReference type="AlphaFoldDB" id="D3Q664"/>
<dbReference type="InterPro" id="IPR050680">
    <property type="entry name" value="YpeA/RimI_acetyltransf"/>
</dbReference>
<evidence type="ECO:0000313" key="5">
    <source>
        <dbReference type="Proteomes" id="UP000000844"/>
    </source>
</evidence>
<dbReference type="HOGENOM" id="CLU_048109_0_0_11"/>
<dbReference type="KEGG" id="sna:Snas_2559"/>
<dbReference type="Gene3D" id="3.40.630.30">
    <property type="match status" value="1"/>
</dbReference>
<organism evidence="4 5">
    <name type="scientific">Stackebrandtia nassauensis (strain DSM 44728 / CIP 108903 / NRRL B-16338 / NBRC 102104 / LLR-40K-21)</name>
    <dbReference type="NCBI Taxonomy" id="446470"/>
    <lineage>
        <taxon>Bacteria</taxon>
        <taxon>Bacillati</taxon>
        <taxon>Actinomycetota</taxon>
        <taxon>Actinomycetes</taxon>
        <taxon>Glycomycetales</taxon>
        <taxon>Glycomycetaceae</taxon>
        <taxon>Stackebrandtia</taxon>
    </lineage>
</organism>
<dbReference type="SUPFAM" id="SSF55729">
    <property type="entry name" value="Acyl-CoA N-acyltransferases (Nat)"/>
    <property type="match status" value="1"/>
</dbReference>
<name>D3Q664_STANL</name>
<reference evidence="4 5" key="1">
    <citation type="journal article" date="2009" name="Stand. Genomic Sci.">
        <title>Complete genome sequence of Stackebrandtia nassauensis type strain (LLR-40K-21).</title>
        <authorList>
            <person name="Munk C."/>
            <person name="Lapidus A."/>
            <person name="Copeland A."/>
            <person name="Jando M."/>
            <person name="Mayilraj S."/>
            <person name="Glavina Del Rio T."/>
            <person name="Nolan M."/>
            <person name="Chen F."/>
            <person name="Lucas S."/>
            <person name="Tice H."/>
            <person name="Cheng J.F."/>
            <person name="Han C."/>
            <person name="Detter J.C."/>
            <person name="Bruce D."/>
            <person name="Goodwin L."/>
            <person name="Chain P."/>
            <person name="Pitluck S."/>
            <person name="Goker M."/>
            <person name="Ovchinikova G."/>
            <person name="Pati A."/>
            <person name="Ivanova N."/>
            <person name="Mavromatis K."/>
            <person name="Chen A."/>
            <person name="Palaniappan K."/>
            <person name="Land M."/>
            <person name="Hauser L."/>
            <person name="Chang Y.J."/>
            <person name="Jeffries C.D."/>
            <person name="Bristow J."/>
            <person name="Eisen J.A."/>
            <person name="Markowitz V."/>
            <person name="Hugenholtz P."/>
            <person name="Kyrpides N.C."/>
            <person name="Klenk H.P."/>
        </authorList>
    </citation>
    <scope>NUCLEOTIDE SEQUENCE [LARGE SCALE GENOMIC DNA]</scope>
    <source>
        <strain evidence="5">DSM 44728 / CIP 108903 / NRRL B-16338 / NBRC 102104 / LLR-40K-21</strain>
    </source>
</reference>
<dbReference type="CDD" id="cd04301">
    <property type="entry name" value="NAT_SF"/>
    <property type="match status" value="1"/>
</dbReference>
<evidence type="ECO:0000313" key="4">
    <source>
        <dbReference type="EMBL" id="ADD42239.1"/>
    </source>
</evidence>
<sequence length="247" mass="26734">METIRIVQEAAARAMPPDHVEWLDGWLLRYTTSKSWWAGSVLAHGEPSSGEMMRRIIAAEEFYAGHGTAARFQISPPVSSPGLDDALAARGYGRSGQMSLQSADTATIVGNAPDTPLRIVVDEKPTSAWFDVWQTTHDVDPAAERAMCERVRQPVGYVRVLADGEAIAVGRAVADDGWAGVFGMATLPAARGKGAARTVLAALAEWAGRNGADRMYLQVEGDNDAALRLYGRMGFRELCGYHYRIAP</sequence>
<proteinExistence type="predicted"/>
<feature type="domain" description="N-acetyltransferase" evidence="3">
    <location>
        <begin position="119"/>
        <end position="247"/>
    </location>
</feature>
<dbReference type="GO" id="GO:0016747">
    <property type="term" value="F:acyltransferase activity, transferring groups other than amino-acyl groups"/>
    <property type="evidence" value="ECO:0007669"/>
    <property type="project" value="InterPro"/>
</dbReference>
<dbReference type="STRING" id="446470.Snas_2559"/>
<dbReference type="InterPro" id="IPR000182">
    <property type="entry name" value="GNAT_dom"/>
</dbReference>
<keyword evidence="1 4" id="KW-0808">Transferase</keyword>